<feature type="region of interest" description="Disordered" evidence="1">
    <location>
        <begin position="119"/>
        <end position="151"/>
    </location>
</feature>
<gene>
    <name evidence="2" type="ORF">PHLCEN_2v7761</name>
</gene>
<organism evidence="2 3">
    <name type="scientific">Hermanssonia centrifuga</name>
    <dbReference type="NCBI Taxonomy" id="98765"/>
    <lineage>
        <taxon>Eukaryota</taxon>
        <taxon>Fungi</taxon>
        <taxon>Dikarya</taxon>
        <taxon>Basidiomycota</taxon>
        <taxon>Agaricomycotina</taxon>
        <taxon>Agaricomycetes</taxon>
        <taxon>Polyporales</taxon>
        <taxon>Meruliaceae</taxon>
        <taxon>Hermanssonia</taxon>
    </lineage>
</organism>
<comment type="caution">
    <text evidence="2">The sequence shown here is derived from an EMBL/GenBank/DDBJ whole genome shotgun (WGS) entry which is preliminary data.</text>
</comment>
<evidence type="ECO:0000313" key="3">
    <source>
        <dbReference type="Proteomes" id="UP000186601"/>
    </source>
</evidence>
<protein>
    <submittedName>
        <fullName evidence="2">Uncharacterized protein</fullName>
    </submittedName>
</protein>
<evidence type="ECO:0000256" key="1">
    <source>
        <dbReference type="SAM" id="MobiDB-lite"/>
    </source>
</evidence>
<dbReference type="AlphaFoldDB" id="A0A2R6NVF5"/>
<dbReference type="Proteomes" id="UP000186601">
    <property type="component" value="Unassembled WGS sequence"/>
</dbReference>
<keyword evidence="3" id="KW-1185">Reference proteome</keyword>
<sequence length="151" mass="16805">MLTSPDCKQRYFGFNLVDHAHIQALGWWSKPHTRTVAAQGGTDWIGFSSRSSSQTIFGLFLINAPLLTLGTVRRLDRSEESAFISRECLLCKQRVSIIRTDAPIAPRTVHICSQIHRHSPYTEPNHEEQTTAASGSQRTTGEPSAPLPHPD</sequence>
<proteinExistence type="predicted"/>
<evidence type="ECO:0000313" key="2">
    <source>
        <dbReference type="EMBL" id="PSR77571.1"/>
    </source>
</evidence>
<name>A0A2R6NVF5_9APHY</name>
<dbReference type="EMBL" id="MLYV02000787">
    <property type="protein sequence ID" value="PSR77571.1"/>
    <property type="molecule type" value="Genomic_DNA"/>
</dbReference>
<feature type="compositionally biased region" description="Polar residues" evidence="1">
    <location>
        <begin position="130"/>
        <end position="142"/>
    </location>
</feature>
<accession>A0A2R6NVF5</accession>
<reference evidence="2 3" key="1">
    <citation type="submission" date="2018-02" db="EMBL/GenBank/DDBJ databases">
        <title>Genome sequence of the basidiomycete white-rot fungus Phlebia centrifuga.</title>
        <authorList>
            <person name="Granchi Z."/>
            <person name="Peng M."/>
            <person name="de Vries R.P."/>
            <person name="Hilden K."/>
            <person name="Makela M.R."/>
            <person name="Grigoriev I."/>
            <person name="Riley R."/>
        </authorList>
    </citation>
    <scope>NUCLEOTIDE SEQUENCE [LARGE SCALE GENOMIC DNA]</scope>
    <source>
        <strain evidence="2 3">FBCC195</strain>
    </source>
</reference>